<dbReference type="Proteomes" id="UP001519460">
    <property type="component" value="Unassembled WGS sequence"/>
</dbReference>
<protein>
    <submittedName>
        <fullName evidence="1">Uncharacterized protein</fullName>
    </submittedName>
</protein>
<feature type="non-terminal residue" evidence="1">
    <location>
        <position position="1"/>
    </location>
</feature>
<organism evidence="1 2">
    <name type="scientific">Batillaria attramentaria</name>
    <dbReference type="NCBI Taxonomy" id="370345"/>
    <lineage>
        <taxon>Eukaryota</taxon>
        <taxon>Metazoa</taxon>
        <taxon>Spiralia</taxon>
        <taxon>Lophotrochozoa</taxon>
        <taxon>Mollusca</taxon>
        <taxon>Gastropoda</taxon>
        <taxon>Caenogastropoda</taxon>
        <taxon>Sorbeoconcha</taxon>
        <taxon>Cerithioidea</taxon>
        <taxon>Batillariidae</taxon>
        <taxon>Batillaria</taxon>
    </lineage>
</organism>
<feature type="non-terminal residue" evidence="1">
    <location>
        <position position="59"/>
    </location>
</feature>
<proteinExistence type="predicted"/>
<dbReference type="AlphaFoldDB" id="A0ABD0JI50"/>
<sequence>SKPKARHPLSQGANIIVIVIESKFWPENAWSMTNPVLSADLSVQLFVQPRLARVLSSAS</sequence>
<gene>
    <name evidence="1" type="ORF">BaRGS_00034138</name>
</gene>
<evidence type="ECO:0000313" key="2">
    <source>
        <dbReference type="Proteomes" id="UP001519460"/>
    </source>
</evidence>
<comment type="caution">
    <text evidence="1">The sequence shown here is derived from an EMBL/GenBank/DDBJ whole genome shotgun (WGS) entry which is preliminary data.</text>
</comment>
<evidence type="ECO:0000313" key="1">
    <source>
        <dbReference type="EMBL" id="KAK7474609.1"/>
    </source>
</evidence>
<name>A0ABD0JI50_9CAEN</name>
<reference evidence="1 2" key="1">
    <citation type="journal article" date="2023" name="Sci. Data">
        <title>Genome assembly of the Korean intertidal mud-creeper Batillaria attramentaria.</title>
        <authorList>
            <person name="Patra A.K."/>
            <person name="Ho P.T."/>
            <person name="Jun S."/>
            <person name="Lee S.J."/>
            <person name="Kim Y."/>
            <person name="Won Y.J."/>
        </authorList>
    </citation>
    <scope>NUCLEOTIDE SEQUENCE [LARGE SCALE GENOMIC DNA]</scope>
    <source>
        <strain evidence="1">Wonlab-2016</strain>
    </source>
</reference>
<dbReference type="EMBL" id="JACVVK020000431">
    <property type="protein sequence ID" value="KAK7474609.1"/>
    <property type="molecule type" value="Genomic_DNA"/>
</dbReference>
<keyword evidence="2" id="KW-1185">Reference proteome</keyword>
<accession>A0ABD0JI50</accession>